<keyword evidence="4 5" id="KW-0067">ATP-binding</keyword>
<proteinExistence type="predicted"/>
<evidence type="ECO:0000256" key="2">
    <source>
        <dbReference type="ARBA" id="ARBA00022741"/>
    </source>
</evidence>
<evidence type="ECO:0000256" key="5">
    <source>
        <dbReference type="PROSITE-ProRule" id="PRU10141"/>
    </source>
</evidence>
<evidence type="ECO:0000259" key="6">
    <source>
        <dbReference type="PROSITE" id="PS50011"/>
    </source>
</evidence>
<dbReference type="Pfam" id="PF07714">
    <property type="entry name" value="PK_Tyr_Ser-Thr"/>
    <property type="match status" value="2"/>
</dbReference>
<evidence type="ECO:0000256" key="3">
    <source>
        <dbReference type="ARBA" id="ARBA00022777"/>
    </source>
</evidence>
<dbReference type="InterPro" id="IPR055854">
    <property type="entry name" value="DUF7431"/>
</dbReference>
<organism evidence="7 8">
    <name type="scientific">Rhizophagus irregularis</name>
    <dbReference type="NCBI Taxonomy" id="588596"/>
    <lineage>
        <taxon>Eukaryota</taxon>
        <taxon>Fungi</taxon>
        <taxon>Fungi incertae sedis</taxon>
        <taxon>Mucoromycota</taxon>
        <taxon>Glomeromycotina</taxon>
        <taxon>Glomeromycetes</taxon>
        <taxon>Glomerales</taxon>
        <taxon>Glomeraceae</taxon>
        <taxon>Rhizophagus</taxon>
    </lineage>
</organism>
<protein>
    <submittedName>
        <fullName evidence="7">Kinase-like protein</fullName>
    </submittedName>
</protein>
<sequence>MIHIPYFVDSNNNITAVNRSMNTTLFSNDMPLLEEREPNSIDVFLVDKIIYYYDSQEFNNFSKIGSGGFSAVHAAYWKNTTKFAIKKFNESLSSMEEIINEINLMMIASHPNIIRFYGVTKLKDETDRINYSFVLEYADGGTLERHLRDNTKTLIKWEIQFKFAREITGAILWLYHTWRSYFGCSRQQGKDSYTLTKSRGVIPYVDPKILDVKGYDLNEKSDIYSLGVIFWELTSCSSPFNYETRNDNTPIILRILSGEREKPIPNTNDKFVALYEKCWRQEPDERPDIHKVNSELDKIINFTDLKVSISLSNNFKESETTVKLRNDDSDLSNLSNLPSCDDYVKLKVLKNEFNISNQQAVIKQLDLEYDSSVLCFGIPVLSKLNSSKNSLVIGHHFINDRENRKVGTYIFSYCLEKNHYVNLPKFTFYTLIISKYPNTDNYGISTFQQTSKIRKLFNFIKFNSKLTPKFISLYSTENNYGPIFLKQKTSEIEVKHINVNSLNCDQNDCICKSKGIKGSESNLKYAFLDPKDSN</sequence>
<gene>
    <name evidence="7" type="ORF">RhiirC2_853611</name>
</gene>
<keyword evidence="3 7" id="KW-0418">Kinase</keyword>
<dbReference type="EMBL" id="LLXL01001264">
    <property type="protein sequence ID" value="PKK65421.1"/>
    <property type="molecule type" value="Genomic_DNA"/>
</dbReference>
<dbReference type="AlphaFoldDB" id="A0A2N1MUU2"/>
<feature type="binding site" evidence="5">
    <location>
        <position position="87"/>
    </location>
    <ligand>
        <name>ATP</name>
        <dbReference type="ChEBI" id="CHEBI:30616"/>
    </ligand>
</feature>
<accession>A0A2N1MUU2</accession>
<dbReference type="PANTHER" id="PTHR44329">
    <property type="entry name" value="SERINE/THREONINE-PROTEIN KINASE TNNI3K-RELATED"/>
    <property type="match status" value="1"/>
</dbReference>
<reference evidence="7 8" key="2">
    <citation type="submission" date="2017-10" db="EMBL/GenBank/DDBJ databases">
        <title>Extensive intraspecific genome diversity in a model arbuscular mycorrhizal fungus.</title>
        <authorList>
            <person name="Chen E.C.H."/>
            <person name="Morin E."/>
            <person name="Baudet D."/>
            <person name="Noel J."/>
            <person name="Ndikumana S."/>
            <person name="Charron P."/>
            <person name="St-Onge C."/>
            <person name="Giorgi J."/>
            <person name="Grigoriev I.V."/>
            <person name="Roux C."/>
            <person name="Martin F.M."/>
            <person name="Corradi N."/>
        </authorList>
    </citation>
    <scope>NUCLEOTIDE SEQUENCE [LARGE SCALE GENOMIC DNA]</scope>
    <source>
        <strain evidence="7 8">C2</strain>
    </source>
</reference>
<keyword evidence="2 5" id="KW-0547">Nucleotide-binding</keyword>
<keyword evidence="1" id="KW-0808">Transferase</keyword>
<name>A0A2N1MUU2_9GLOM</name>
<dbReference type="GO" id="GO:0004674">
    <property type="term" value="F:protein serine/threonine kinase activity"/>
    <property type="evidence" value="ECO:0007669"/>
    <property type="project" value="TreeGrafter"/>
</dbReference>
<evidence type="ECO:0000313" key="8">
    <source>
        <dbReference type="Proteomes" id="UP000233469"/>
    </source>
</evidence>
<dbReference type="PANTHER" id="PTHR44329:SF288">
    <property type="entry name" value="MITOGEN-ACTIVATED PROTEIN KINASE KINASE KINASE 20"/>
    <property type="match status" value="1"/>
</dbReference>
<dbReference type="InterPro" id="IPR017441">
    <property type="entry name" value="Protein_kinase_ATP_BS"/>
</dbReference>
<dbReference type="VEuPathDB" id="FungiDB:RhiirFUN_025874"/>
<dbReference type="VEuPathDB" id="FungiDB:FUN_022645"/>
<evidence type="ECO:0000256" key="1">
    <source>
        <dbReference type="ARBA" id="ARBA00022679"/>
    </source>
</evidence>
<dbReference type="InterPro" id="IPR000719">
    <property type="entry name" value="Prot_kinase_dom"/>
</dbReference>
<dbReference type="Gene3D" id="1.10.510.10">
    <property type="entry name" value="Transferase(Phosphotransferase) domain 1"/>
    <property type="match status" value="2"/>
</dbReference>
<evidence type="ECO:0000256" key="4">
    <source>
        <dbReference type="ARBA" id="ARBA00022840"/>
    </source>
</evidence>
<dbReference type="InterPro" id="IPR051681">
    <property type="entry name" value="Ser/Thr_Kinases-Pseudokinases"/>
</dbReference>
<evidence type="ECO:0000313" key="7">
    <source>
        <dbReference type="EMBL" id="PKK65421.1"/>
    </source>
</evidence>
<dbReference type="PROSITE" id="PS50011">
    <property type="entry name" value="PROTEIN_KINASE_DOM"/>
    <property type="match status" value="1"/>
</dbReference>
<dbReference type="Pfam" id="PF24209">
    <property type="entry name" value="DUF7431"/>
    <property type="match status" value="1"/>
</dbReference>
<reference evidence="7 8" key="1">
    <citation type="submission" date="2016-04" db="EMBL/GenBank/DDBJ databases">
        <title>Genome analyses suggest a sexual origin of heterokaryosis in a supposedly ancient asexual fungus.</title>
        <authorList>
            <person name="Ropars J."/>
            <person name="Sedzielewska K."/>
            <person name="Noel J."/>
            <person name="Charron P."/>
            <person name="Farinelli L."/>
            <person name="Marton T."/>
            <person name="Kruger M."/>
            <person name="Pelin A."/>
            <person name="Brachmann A."/>
            <person name="Corradi N."/>
        </authorList>
    </citation>
    <scope>NUCLEOTIDE SEQUENCE [LARGE SCALE GENOMIC DNA]</scope>
    <source>
        <strain evidence="7 8">C2</strain>
    </source>
</reference>
<dbReference type="VEuPathDB" id="FungiDB:RhiirA1_507008"/>
<dbReference type="GO" id="GO:0005524">
    <property type="term" value="F:ATP binding"/>
    <property type="evidence" value="ECO:0007669"/>
    <property type="project" value="UniProtKB-UniRule"/>
</dbReference>
<dbReference type="InterPro" id="IPR011009">
    <property type="entry name" value="Kinase-like_dom_sf"/>
</dbReference>
<dbReference type="SUPFAM" id="SSF56112">
    <property type="entry name" value="Protein kinase-like (PK-like)"/>
    <property type="match status" value="1"/>
</dbReference>
<dbReference type="Proteomes" id="UP000233469">
    <property type="component" value="Unassembled WGS sequence"/>
</dbReference>
<dbReference type="InterPro" id="IPR001245">
    <property type="entry name" value="Ser-Thr/Tyr_kinase_cat_dom"/>
</dbReference>
<feature type="domain" description="Protein kinase" evidence="6">
    <location>
        <begin position="58"/>
        <end position="300"/>
    </location>
</feature>
<comment type="caution">
    <text evidence="7">The sequence shown here is derived from an EMBL/GenBank/DDBJ whole genome shotgun (WGS) entry which is preliminary data.</text>
</comment>
<dbReference type="PROSITE" id="PS00107">
    <property type="entry name" value="PROTEIN_KINASE_ATP"/>
    <property type="match status" value="1"/>
</dbReference>